<evidence type="ECO:0000256" key="1">
    <source>
        <dbReference type="SAM" id="Phobius"/>
    </source>
</evidence>
<dbReference type="AlphaFoldDB" id="A0A061J9N1"/>
<evidence type="ECO:0000313" key="4">
    <source>
        <dbReference type="Proteomes" id="UP000031737"/>
    </source>
</evidence>
<dbReference type="InterPro" id="IPR036869">
    <property type="entry name" value="J_dom_sf"/>
</dbReference>
<dbReference type="GO" id="GO:0071218">
    <property type="term" value="P:cellular response to misfolded protein"/>
    <property type="evidence" value="ECO:0007669"/>
    <property type="project" value="TreeGrafter"/>
</dbReference>
<feature type="domain" description="J" evidence="2">
    <location>
        <begin position="18"/>
        <end position="83"/>
    </location>
</feature>
<evidence type="ECO:0000259" key="2">
    <source>
        <dbReference type="PROSITE" id="PS50076"/>
    </source>
</evidence>
<keyword evidence="1" id="KW-0812">Transmembrane</keyword>
<dbReference type="Pfam" id="PF00226">
    <property type="entry name" value="DnaJ"/>
    <property type="match status" value="1"/>
</dbReference>
<dbReference type="GO" id="GO:0005789">
    <property type="term" value="C:endoplasmic reticulum membrane"/>
    <property type="evidence" value="ECO:0007669"/>
    <property type="project" value="TreeGrafter"/>
</dbReference>
<proteinExistence type="predicted"/>
<dbReference type="PANTHER" id="PTHR43908:SF3">
    <property type="entry name" value="AT29763P-RELATED"/>
    <property type="match status" value="1"/>
</dbReference>
<dbReference type="SUPFAM" id="SSF46565">
    <property type="entry name" value="Chaperone J-domain"/>
    <property type="match status" value="1"/>
</dbReference>
<protein>
    <submittedName>
        <fullName evidence="3">Chaperone DnaJ protein</fullName>
    </submittedName>
</protein>
<feature type="transmembrane region" description="Helical" evidence="1">
    <location>
        <begin position="163"/>
        <end position="184"/>
    </location>
</feature>
<gene>
    <name evidence="3" type="ORF">TRSC58_01429</name>
</gene>
<dbReference type="PROSITE" id="PS50076">
    <property type="entry name" value="DNAJ_2"/>
    <property type="match status" value="1"/>
</dbReference>
<keyword evidence="4" id="KW-1185">Reference proteome</keyword>
<dbReference type="SMART" id="SM00271">
    <property type="entry name" value="DnaJ"/>
    <property type="match status" value="1"/>
</dbReference>
<comment type="caution">
    <text evidence="3">The sequence shown here is derived from an EMBL/GenBank/DDBJ whole genome shotgun (WGS) entry which is preliminary data.</text>
</comment>
<accession>A0A061J9N1</accession>
<dbReference type="PRINTS" id="PR00625">
    <property type="entry name" value="JDOMAIN"/>
</dbReference>
<dbReference type="PANTHER" id="PTHR43908">
    <property type="entry name" value="AT29763P-RELATED"/>
    <property type="match status" value="1"/>
</dbReference>
<dbReference type="VEuPathDB" id="TriTrypDB:TRSC58_01429"/>
<reference evidence="3 4" key="1">
    <citation type="submission" date="2013-07" db="EMBL/GenBank/DDBJ databases">
        <authorList>
            <person name="Stoco P.H."/>
            <person name="Wagner G."/>
            <person name="Gerber A."/>
            <person name="Zaha A."/>
            <person name="Thompson C."/>
            <person name="Bartholomeu D.C."/>
            <person name="Luckemeyer D.D."/>
            <person name="Bahia D."/>
            <person name="Loreto E."/>
            <person name="Prestes E.B."/>
            <person name="Lima F.M."/>
            <person name="Rodrigues-Luiz G."/>
            <person name="Vallejo G.A."/>
            <person name="Filho J.F."/>
            <person name="Monteiro K.M."/>
            <person name="Tyler K.M."/>
            <person name="de Almeida L.G."/>
            <person name="Ortiz M.F."/>
            <person name="Siervo M.A."/>
            <person name="de Moraes M.H."/>
            <person name="Cunha O.L."/>
            <person name="Mendonca-Neto R."/>
            <person name="Silva R."/>
            <person name="Teixeira S.M."/>
            <person name="Murta S.M."/>
            <person name="Sincero T.C."/>
            <person name="Mendes T.A."/>
            <person name="Urmenyi T.P."/>
            <person name="Silva V.G."/>
            <person name="da Rocha W.D."/>
            <person name="Andersson B."/>
            <person name="Romanha A.J."/>
            <person name="Steindel M."/>
            <person name="de Vasconcelos A.T."/>
            <person name="Grisard E.C."/>
        </authorList>
    </citation>
    <scope>NUCLEOTIDE SEQUENCE [LARGE SCALE GENOMIC DNA]</scope>
    <source>
        <strain evidence="3 4">SC58</strain>
    </source>
</reference>
<name>A0A061J9N1_TRYRA</name>
<dbReference type="CDD" id="cd06257">
    <property type="entry name" value="DnaJ"/>
    <property type="match status" value="1"/>
</dbReference>
<dbReference type="OrthoDB" id="10250354at2759"/>
<dbReference type="Gene3D" id="1.10.287.110">
    <property type="entry name" value="DnaJ domain"/>
    <property type="match status" value="1"/>
</dbReference>
<keyword evidence="1" id="KW-1133">Transmembrane helix</keyword>
<dbReference type="GO" id="GO:0030544">
    <property type="term" value="F:Hsp70 protein binding"/>
    <property type="evidence" value="ECO:0007669"/>
    <property type="project" value="TreeGrafter"/>
</dbReference>
<sequence length="322" mass="36548">MKPMEHSCIEWILDNEKNYYDILGVDRDASEKDIRRSYLSLALKLHPDKNIGDKKAEAAFRAVGKAYTVLKDARLRVLFDAGGADNLHGFDTEYPSLHEILVALSKFAAAKTLYFVARRAHVSEVLRVRHSWVEAFISWSPMDDFAFLQQSSRKESRRLVTKLLALVVLLFLCVSVGQSSFHYIRGTSSGDASRVPYHQLSRDNPRDSGAIFTVRVLRSGNMTDVAVWRPSSISEADARALAQQWIRERCPTEKLFSWASRERYNHTATLRVGRKLRAAPSPNRVSKRKWVVKSWRPKFKEFFPVKSAGELYVASPLCGGVG</sequence>
<dbReference type="Proteomes" id="UP000031737">
    <property type="component" value="Unassembled WGS sequence"/>
</dbReference>
<evidence type="ECO:0000313" key="3">
    <source>
        <dbReference type="EMBL" id="ESL10831.1"/>
    </source>
</evidence>
<dbReference type="InterPro" id="IPR001623">
    <property type="entry name" value="DnaJ_domain"/>
</dbReference>
<organism evidence="3 4">
    <name type="scientific">Trypanosoma rangeli SC58</name>
    <dbReference type="NCBI Taxonomy" id="429131"/>
    <lineage>
        <taxon>Eukaryota</taxon>
        <taxon>Discoba</taxon>
        <taxon>Euglenozoa</taxon>
        <taxon>Kinetoplastea</taxon>
        <taxon>Metakinetoplastina</taxon>
        <taxon>Trypanosomatida</taxon>
        <taxon>Trypanosomatidae</taxon>
        <taxon>Trypanosoma</taxon>
        <taxon>Herpetosoma</taxon>
    </lineage>
</organism>
<dbReference type="EMBL" id="AUPL01001429">
    <property type="protein sequence ID" value="ESL10831.1"/>
    <property type="molecule type" value="Genomic_DNA"/>
</dbReference>
<dbReference type="InterPro" id="IPR051100">
    <property type="entry name" value="DnaJ_subfamily_B/C"/>
</dbReference>
<keyword evidence="1" id="KW-0472">Membrane</keyword>